<evidence type="ECO:0000256" key="1">
    <source>
        <dbReference type="SAM" id="MobiDB-lite"/>
    </source>
</evidence>
<dbReference type="Proteomes" id="UP000315440">
    <property type="component" value="Unassembled WGS sequence"/>
</dbReference>
<dbReference type="EMBL" id="SJPQ01000001">
    <property type="protein sequence ID" value="TWT90685.1"/>
    <property type="molecule type" value="Genomic_DNA"/>
</dbReference>
<dbReference type="RefSeq" id="WP_146397778.1">
    <property type="nucleotide sequence ID" value="NZ_SJPQ01000001.1"/>
</dbReference>
<dbReference type="AlphaFoldDB" id="A0A5C5ZUA6"/>
<reference evidence="2 3" key="1">
    <citation type="submission" date="2019-02" db="EMBL/GenBank/DDBJ databases">
        <title>Deep-cultivation of Planctomycetes and their phenomic and genomic characterization uncovers novel biology.</title>
        <authorList>
            <person name="Wiegand S."/>
            <person name="Jogler M."/>
            <person name="Boedeker C."/>
            <person name="Pinto D."/>
            <person name="Vollmers J."/>
            <person name="Rivas-Marin E."/>
            <person name="Kohn T."/>
            <person name="Peeters S.H."/>
            <person name="Heuer A."/>
            <person name="Rast P."/>
            <person name="Oberbeckmann S."/>
            <person name="Bunk B."/>
            <person name="Jeske O."/>
            <person name="Meyerdierks A."/>
            <person name="Storesund J.E."/>
            <person name="Kallscheuer N."/>
            <person name="Luecker S."/>
            <person name="Lage O.M."/>
            <person name="Pohl T."/>
            <person name="Merkel B.J."/>
            <person name="Hornburger P."/>
            <person name="Mueller R.-W."/>
            <person name="Bruemmer F."/>
            <person name="Labrenz M."/>
            <person name="Spormann A.M."/>
            <person name="Op Den Camp H."/>
            <person name="Overmann J."/>
            <person name="Amann R."/>
            <person name="Jetten M.S.M."/>
            <person name="Mascher T."/>
            <person name="Medema M.H."/>
            <person name="Devos D.P."/>
            <person name="Kaster A.-K."/>
            <person name="Ovreas L."/>
            <person name="Rohde M."/>
            <person name="Galperin M.Y."/>
            <person name="Jogler C."/>
        </authorList>
    </citation>
    <scope>NUCLEOTIDE SEQUENCE [LARGE SCALE GENOMIC DNA]</scope>
    <source>
        <strain evidence="2 3">Mal64</strain>
    </source>
</reference>
<feature type="region of interest" description="Disordered" evidence="1">
    <location>
        <begin position="335"/>
        <end position="408"/>
    </location>
</feature>
<comment type="caution">
    <text evidence="2">The sequence shown here is derived from an EMBL/GenBank/DDBJ whole genome shotgun (WGS) entry which is preliminary data.</text>
</comment>
<feature type="compositionally biased region" description="Basic and acidic residues" evidence="1">
    <location>
        <begin position="357"/>
        <end position="374"/>
    </location>
</feature>
<feature type="compositionally biased region" description="Gly residues" evidence="1">
    <location>
        <begin position="380"/>
        <end position="392"/>
    </location>
</feature>
<name>A0A5C5ZUA6_9BACT</name>
<evidence type="ECO:0000313" key="3">
    <source>
        <dbReference type="Proteomes" id="UP000315440"/>
    </source>
</evidence>
<accession>A0A5C5ZUA6</accession>
<organism evidence="2 3">
    <name type="scientific">Pseudobythopirellula maris</name>
    <dbReference type="NCBI Taxonomy" id="2527991"/>
    <lineage>
        <taxon>Bacteria</taxon>
        <taxon>Pseudomonadati</taxon>
        <taxon>Planctomycetota</taxon>
        <taxon>Planctomycetia</taxon>
        <taxon>Pirellulales</taxon>
        <taxon>Lacipirellulaceae</taxon>
        <taxon>Pseudobythopirellula</taxon>
    </lineage>
</organism>
<sequence length="636" mass="70762">MKHGGIKNLLLAHVEKALILVIALVAGWLAYSSLGVPYEERNPSDLGGQAEQTRTSINNFSWPDALQDRENVRIFEGIDAKDAAEPIDDEKYRSGGLNRPVVPPTVDREDPPLLAARKLEGTAITGLMAFADEATRQRRELEELRRQQRREAERAEERNRDNEQDLFDAGRGEGDREDPNRRPAPRLRGQNQGVPVEGFEKIETVSCAVVLAQAPSLDQYQAYKETLENARGYKEADDVPSYAGYEVERAEYRAGALSKWQRVPVTGGWGSVRQPYVTPRTIEEATSSWIEGQEPLVDGNYEDFALTFPLPPLVGRAWGAEVVHSEIPLASETEMLETVDEPEEPTENENGGIFSRPSERGARGGIDRPLERGGPRMSQRGGGLGEFNGGGERGGRSTRRSRTSSEGFSTSIPNLMVRFFDFTVEPGKQYRYRIRLILNDVNQGVSKKYLSPQVLQRLAGQKPGAHQVVFTEYSEPSPVISVPMAGDAYVVSAKLPSSKQVNAEPSVNMLVQSFSIDEEGKAFKAELEAEFNRGDVMNMTEDAEVLTSDGRFIVKKDSFPFRTGSTLIDVDGGEEIVRNVIDAPVRVLLMDPAGRLYLRDEMTDSQEVENHRAIFDGEEQDGGRDFESMGRDMREF</sequence>
<dbReference type="OrthoDB" id="258914at2"/>
<evidence type="ECO:0000313" key="2">
    <source>
        <dbReference type="EMBL" id="TWT90685.1"/>
    </source>
</evidence>
<feature type="compositionally biased region" description="Acidic residues" evidence="1">
    <location>
        <begin position="335"/>
        <end position="347"/>
    </location>
</feature>
<protein>
    <submittedName>
        <fullName evidence="2">Uncharacterized protein</fullName>
    </submittedName>
</protein>
<feature type="region of interest" description="Disordered" evidence="1">
    <location>
        <begin position="615"/>
        <end position="636"/>
    </location>
</feature>
<feature type="region of interest" description="Disordered" evidence="1">
    <location>
        <begin position="85"/>
        <end position="109"/>
    </location>
</feature>
<keyword evidence="3" id="KW-1185">Reference proteome</keyword>
<proteinExistence type="predicted"/>
<gene>
    <name evidence="2" type="ORF">Mal64_10800</name>
</gene>
<feature type="compositionally biased region" description="Basic and acidic residues" evidence="1">
    <location>
        <begin position="143"/>
        <end position="181"/>
    </location>
</feature>
<feature type="region of interest" description="Disordered" evidence="1">
    <location>
        <begin position="143"/>
        <end position="194"/>
    </location>
</feature>